<organism evidence="2 3">
    <name type="scientific">Streptomyces fagopyri</name>
    <dbReference type="NCBI Taxonomy" id="2662397"/>
    <lineage>
        <taxon>Bacteria</taxon>
        <taxon>Bacillati</taxon>
        <taxon>Actinomycetota</taxon>
        <taxon>Actinomycetes</taxon>
        <taxon>Kitasatosporales</taxon>
        <taxon>Streptomycetaceae</taxon>
        <taxon>Streptomyces</taxon>
    </lineage>
</organism>
<dbReference type="RefSeq" id="WP_153286725.1">
    <property type="nucleotide sequence ID" value="NZ_CP045643.1"/>
</dbReference>
<dbReference type="Gene3D" id="1.10.1200.10">
    <property type="entry name" value="ACP-like"/>
    <property type="match status" value="1"/>
</dbReference>
<dbReference type="KEGG" id="sfy:GFH48_02955"/>
<reference evidence="2 3" key="1">
    <citation type="submission" date="2019-10" db="EMBL/GenBank/DDBJ databases">
        <title>A novel species.</title>
        <authorList>
            <person name="Gao J."/>
        </authorList>
    </citation>
    <scope>NUCLEOTIDE SEQUENCE [LARGE SCALE GENOMIC DNA]</scope>
    <source>
        <strain evidence="2 3">QMT-28</strain>
    </source>
</reference>
<dbReference type="InterPro" id="IPR036736">
    <property type="entry name" value="ACP-like_sf"/>
</dbReference>
<evidence type="ECO:0000313" key="3">
    <source>
        <dbReference type="Proteomes" id="UP000326179"/>
    </source>
</evidence>
<evidence type="ECO:0000259" key="1">
    <source>
        <dbReference type="PROSITE" id="PS50075"/>
    </source>
</evidence>
<dbReference type="Proteomes" id="UP000326179">
    <property type="component" value="Chromosome"/>
</dbReference>
<dbReference type="PROSITE" id="PS50075">
    <property type="entry name" value="CARRIER"/>
    <property type="match status" value="1"/>
</dbReference>
<dbReference type="InterPro" id="IPR009081">
    <property type="entry name" value="PP-bd_ACP"/>
</dbReference>
<protein>
    <recommendedName>
        <fullName evidence="1">Carrier domain-containing protein</fullName>
    </recommendedName>
</protein>
<dbReference type="SUPFAM" id="SSF47336">
    <property type="entry name" value="ACP-like"/>
    <property type="match status" value="1"/>
</dbReference>
<feature type="domain" description="Carrier" evidence="1">
    <location>
        <begin position="5"/>
        <end position="83"/>
    </location>
</feature>
<accession>A0A5Q0L5M3</accession>
<dbReference type="EMBL" id="CP045643">
    <property type="protein sequence ID" value="QFZ72355.1"/>
    <property type="molecule type" value="Genomic_DNA"/>
</dbReference>
<sequence length="98" mass="11007">MSQLPEQEEVSRIILEGLRDKLFLDGVTVDTNLVEPGLIDSAGFIRLFIVLEEEFDIEVTAHDLSLDRFQTVRSISEFVIAKRRRTVASESSVDAGRA</sequence>
<proteinExistence type="predicted"/>
<evidence type="ECO:0000313" key="2">
    <source>
        <dbReference type="EMBL" id="QFZ72355.1"/>
    </source>
</evidence>
<keyword evidence="3" id="KW-1185">Reference proteome</keyword>
<gene>
    <name evidence="2" type="ORF">GFH48_02955</name>
</gene>
<dbReference type="Pfam" id="PF00550">
    <property type="entry name" value="PP-binding"/>
    <property type="match status" value="1"/>
</dbReference>
<dbReference type="AlphaFoldDB" id="A0A5Q0L5M3"/>
<name>A0A5Q0L5M3_9ACTN</name>